<dbReference type="Gene3D" id="3.40.50.10190">
    <property type="entry name" value="BRCT domain"/>
    <property type="match status" value="1"/>
</dbReference>
<protein>
    <recommendedName>
        <fullName evidence="3">BRCT domain-containing protein</fullName>
    </recommendedName>
</protein>
<evidence type="ECO:0008006" key="3">
    <source>
        <dbReference type="Google" id="ProtNLM"/>
    </source>
</evidence>
<sequence>MLPCGSRLYRMTLVQMKTQKIVSKDYFPDLEDSWYKKRATLPHTLVLPPAVAFFHEDISAVSLRPSPRVFVKVEGSLLPPVRERRNLAIQNLHRPLLEREIDRRGSSESGKDFAINCPRIWDAISDLRSMVEPANTIFIAFEEDMEEALLAAKMGVRTFTSDWLMNCVMTQELDQDAYQFAESL</sequence>
<evidence type="ECO:0000313" key="1">
    <source>
        <dbReference type="EMBL" id="KAK8916613.1"/>
    </source>
</evidence>
<reference evidence="1 2" key="1">
    <citation type="journal article" date="2022" name="Nat. Plants">
        <title>Genomes of leafy and leafless Platanthera orchids illuminate the evolution of mycoheterotrophy.</title>
        <authorList>
            <person name="Li M.H."/>
            <person name="Liu K.W."/>
            <person name="Li Z."/>
            <person name="Lu H.C."/>
            <person name="Ye Q.L."/>
            <person name="Zhang D."/>
            <person name="Wang J.Y."/>
            <person name="Li Y.F."/>
            <person name="Zhong Z.M."/>
            <person name="Liu X."/>
            <person name="Yu X."/>
            <person name="Liu D.K."/>
            <person name="Tu X.D."/>
            <person name="Liu B."/>
            <person name="Hao Y."/>
            <person name="Liao X.Y."/>
            <person name="Jiang Y.T."/>
            <person name="Sun W.H."/>
            <person name="Chen J."/>
            <person name="Chen Y.Q."/>
            <person name="Ai Y."/>
            <person name="Zhai J.W."/>
            <person name="Wu S.S."/>
            <person name="Zhou Z."/>
            <person name="Hsiao Y.Y."/>
            <person name="Wu W.L."/>
            <person name="Chen Y.Y."/>
            <person name="Lin Y.F."/>
            <person name="Hsu J.L."/>
            <person name="Li C.Y."/>
            <person name="Wang Z.W."/>
            <person name="Zhao X."/>
            <person name="Zhong W.Y."/>
            <person name="Ma X.K."/>
            <person name="Ma L."/>
            <person name="Huang J."/>
            <person name="Chen G.Z."/>
            <person name="Huang M.Z."/>
            <person name="Huang L."/>
            <person name="Peng D.H."/>
            <person name="Luo Y.B."/>
            <person name="Zou S.Q."/>
            <person name="Chen S.P."/>
            <person name="Lan S."/>
            <person name="Tsai W.C."/>
            <person name="Van de Peer Y."/>
            <person name="Liu Z.J."/>
        </authorList>
    </citation>
    <scope>NUCLEOTIDE SEQUENCE [LARGE SCALE GENOMIC DNA]</scope>
    <source>
        <strain evidence="1">Lor287</strain>
    </source>
</reference>
<comment type="caution">
    <text evidence="1">The sequence shown here is derived from an EMBL/GenBank/DDBJ whole genome shotgun (WGS) entry which is preliminary data.</text>
</comment>
<keyword evidence="2" id="KW-1185">Reference proteome</keyword>
<accession>A0AAP0AW72</accession>
<name>A0AAP0AW72_9ASPA</name>
<dbReference type="Proteomes" id="UP001418222">
    <property type="component" value="Unassembled WGS sequence"/>
</dbReference>
<dbReference type="InterPro" id="IPR036420">
    <property type="entry name" value="BRCT_dom_sf"/>
</dbReference>
<proteinExistence type="predicted"/>
<evidence type="ECO:0000313" key="2">
    <source>
        <dbReference type="Proteomes" id="UP001418222"/>
    </source>
</evidence>
<dbReference type="EMBL" id="JBBWWQ010000020">
    <property type="protein sequence ID" value="KAK8916613.1"/>
    <property type="molecule type" value="Genomic_DNA"/>
</dbReference>
<dbReference type="AlphaFoldDB" id="A0AAP0AW72"/>
<organism evidence="1 2">
    <name type="scientific">Platanthera zijinensis</name>
    <dbReference type="NCBI Taxonomy" id="2320716"/>
    <lineage>
        <taxon>Eukaryota</taxon>
        <taxon>Viridiplantae</taxon>
        <taxon>Streptophyta</taxon>
        <taxon>Embryophyta</taxon>
        <taxon>Tracheophyta</taxon>
        <taxon>Spermatophyta</taxon>
        <taxon>Magnoliopsida</taxon>
        <taxon>Liliopsida</taxon>
        <taxon>Asparagales</taxon>
        <taxon>Orchidaceae</taxon>
        <taxon>Orchidoideae</taxon>
        <taxon>Orchideae</taxon>
        <taxon>Orchidinae</taxon>
        <taxon>Platanthera</taxon>
    </lineage>
</organism>
<gene>
    <name evidence="1" type="ORF">KSP39_PZI023348</name>
</gene>